<name>A0A8J1MN22_XENLA</name>
<comment type="similarity">
    <text evidence="1">Belongs to the SNF7 family.</text>
</comment>
<dbReference type="Proteomes" id="UP000186698">
    <property type="component" value="Chromosome 3L"/>
</dbReference>
<dbReference type="GeneID" id="121401570"/>
<dbReference type="PANTHER" id="PTHR22761">
    <property type="entry name" value="CHARGED MULTIVESICULAR BODY PROTEIN"/>
    <property type="match status" value="1"/>
</dbReference>
<keyword evidence="5" id="KW-1185">Reference proteome</keyword>
<dbReference type="Gene3D" id="1.10.287.1060">
    <property type="entry name" value="ESAT-6-like"/>
    <property type="match status" value="1"/>
</dbReference>
<keyword evidence="3" id="KW-0653">Protein transport</keyword>
<evidence type="ECO:0000313" key="5">
    <source>
        <dbReference type="Proteomes" id="UP000186698"/>
    </source>
</evidence>
<dbReference type="PANTHER" id="PTHR22761:SF21">
    <property type="entry name" value="CHARGED MULTIVESICULAR BODY PROTEIN 7"/>
    <property type="match status" value="1"/>
</dbReference>
<dbReference type="GO" id="GO:0009898">
    <property type="term" value="C:cytoplasmic side of plasma membrane"/>
    <property type="evidence" value="ECO:0000318"/>
    <property type="project" value="GO_Central"/>
</dbReference>
<dbReference type="GO" id="GO:0006900">
    <property type="term" value="P:vesicle budding from membrane"/>
    <property type="evidence" value="ECO:0000318"/>
    <property type="project" value="GO_Central"/>
</dbReference>
<evidence type="ECO:0000256" key="1">
    <source>
        <dbReference type="ARBA" id="ARBA00006190"/>
    </source>
</evidence>
<reference evidence="6" key="1">
    <citation type="submission" date="2025-08" db="UniProtKB">
        <authorList>
            <consortium name="RefSeq"/>
        </authorList>
    </citation>
    <scope>IDENTIFICATION</scope>
    <source>
        <strain evidence="6">J_2021</strain>
        <tissue evidence="6">Erythrocytes</tissue>
    </source>
</reference>
<evidence type="ECO:0000313" key="6">
    <source>
        <dbReference type="RefSeq" id="XP_041442816.1"/>
    </source>
</evidence>
<accession>A0A8J1MN22</accession>
<protein>
    <submittedName>
        <fullName evidence="6">Charged multivesicular body protein 7-like isoform X1</fullName>
    </submittedName>
</protein>
<keyword evidence="2" id="KW-0813">Transport</keyword>
<evidence type="ECO:0000256" key="2">
    <source>
        <dbReference type="ARBA" id="ARBA00022448"/>
    </source>
</evidence>
<dbReference type="Pfam" id="PF03357">
    <property type="entry name" value="Snf7"/>
    <property type="match status" value="1"/>
</dbReference>
<dbReference type="RefSeq" id="XP_041442816.1">
    <property type="nucleotide sequence ID" value="XM_041586882.1"/>
</dbReference>
<keyword evidence="4" id="KW-0175">Coiled coil</keyword>
<dbReference type="GO" id="GO:0032511">
    <property type="term" value="P:late endosome to vacuole transport via multivesicular body sorting pathway"/>
    <property type="evidence" value="ECO:0000318"/>
    <property type="project" value="GO_Central"/>
</dbReference>
<gene>
    <name evidence="6" type="primary">LOC121401570</name>
</gene>
<dbReference type="GO" id="GO:0005771">
    <property type="term" value="C:multivesicular body"/>
    <property type="evidence" value="ECO:0000318"/>
    <property type="project" value="GO_Central"/>
</dbReference>
<evidence type="ECO:0000256" key="3">
    <source>
        <dbReference type="ARBA" id="ARBA00022927"/>
    </source>
</evidence>
<dbReference type="GO" id="GO:0000815">
    <property type="term" value="C:ESCRT III complex"/>
    <property type="evidence" value="ECO:0000318"/>
    <property type="project" value="GO_Central"/>
</dbReference>
<dbReference type="KEGG" id="xla:121401570"/>
<organism evidence="5 6">
    <name type="scientific">Xenopus laevis</name>
    <name type="common">African clawed frog</name>
    <dbReference type="NCBI Taxonomy" id="8355"/>
    <lineage>
        <taxon>Eukaryota</taxon>
        <taxon>Metazoa</taxon>
        <taxon>Chordata</taxon>
        <taxon>Craniata</taxon>
        <taxon>Vertebrata</taxon>
        <taxon>Euteleostomi</taxon>
        <taxon>Amphibia</taxon>
        <taxon>Batrachia</taxon>
        <taxon>Anura</taxon>
        <taxon>Pipoidea</taxon>
        <taxon>Pipidae</taxon>
        <taxon>Xenopodinae</taxon>
        <taxon>Xenopus</taxon>
        <taxon>Xenopus</taxon>
    </lineage>
</organism>
<sequence>MEEARTYNRAGNKKQALRCLRKRKLVERRITELQNKQDNIQGILERISAAETDRKVVSAYQMGVSALKQALKDVTLEKAESIVDQIQEYCDLQDDLSQTLSSVTDAEVEIMQNIAKVELLVHEY</sequence>
<dbReference type="OrthoDB" id="10250120at2759"/>
<evidence type="ECO:0000256" key="4">
    <source>
        <dbReference type="ARBA" id="ARBA00023054"/>
    </source>
</evidence>
<dbReference type="AlphaFoldDB" id="A0A8J1MN22"/>
<dbReference type="GO" id="GO:0015031">
    <property type="term" value="P:protein transport"/>
    <property type="evidence" value="ECO:0007669"/>
    <property type="project" value="UniProtKB-KW"/>
</dbReference>
<dbReference type="InterPro" id="IPR005024">
    <property type="entry name" value="Snf7_fam"/>
</dbReference>
<proteinExistence type="inferred from homology"/>